<dbReference type="Proteomes" id="UP000186609">
    <property type="component" value="Chromosome"/>
</dbReference>
<dbReference type="GO" id="GO:0006950">
    <property type="term" value="P:response to stress"/>
    <property type="evidence" value="ECO:0007669"/>
    <property type="project" value="TreeGrafter"/>
</dbReference>
<keyword evidence="6" id="KW-1185">Reference proteome</keyword>
<evidence type="ECO:0000313" key="6">
    <source>
        <dbReference type="Proteomes" id="UP000186609"/>
    </source>
</evidence>
<dbReference type="KEGG" id="rhy:RD110_19985"/>
<dbReference type="InterPro" id="IPR039422">
    <property type="entry name" value="MarR/SlyA-like"/>
</dbReference>
<feature type="domain" description="HTH marR-type" evidence="4">
    <location>
        <begin position="1"/>
        <end position="164"/>
    </location>
</feature>
<name>A0A1P8K493_9BURK</name>
<dbReference type="InterPro" id="IPR023187">
    <property type="entry name" value="Tscrpt_reg_MarR-type_CS"/>
</dbReference>
<dbReference type="SUPFAM" id="SSF46785">
    <property type="entry name" value="Winged helix' DNA-binding domain"/>
    <property type="match status" value="1"/>
</dbReference>
<accession>A0A1P8K493</accession>
<evidence type="ECO:0000313" key="5">
    <source>
        <dbReference type="EMBL" id="APW40818.1"/>
    </source>
</evidence>
<dbReference type="AlphaFoldDB" id="A0A1P8K493"/>
<organism evidence="5 6">
    <name type="scientific">Rhodoferax koreensis</name>
    <dbReference type="NCBI Taxonomy" id="1842727"/>
    <lineage>
        <taxon>Bacteria</taxon>
        <taxon>Pseudomonadati</taxon>
        <taxon>Pseudomonadota</taxon>
        <taxon>Betaproteobacteria</taxon>
        <taxon>Burkholderiales</taxon>
        <taxon>Comamonadaceae</taxon>
        <taxon>Rhodoferax</taxon>
    </lineage>
</organism>
<dbReference type="Gene3D" id="1.10.10.10">
    <property type="entry name" value="Winged helix-like DNA-binding domain superfamily/Winged helix DNA-binding domain"/>
    <property type="match status" value="1"/>
</dbReference>
<dbReference type="GO" id="GO:0003700">
    <property type="term" value="F:DNA-binding transcription factor activity"/>
    <property type="evidence" value="ECO:0007669"/>
    <property type="project" value="InterPro"/>
</dbReference>
<dbReference type="InterPro" id="IPR036390">
    <property type="entry name" value="WH_DNA-bd_sf"/>
</dbReference>
<dbReference type="PROSITE" id="PS50995">
    <property type="entry name" value="HTH_MARR_2"/>
    <property type="match status" value="1"/>
</dbReference>
<protein>
    <submittedName>
        <fullName evidence="5">MarR family transcriptional regulator</fullName>
    </submittedName>
</protein>
<dbReference type="InterPro" id="IPR000835">
    <property type="entry name" value="HTH_MarR-typ"/>
</dbReference>
<dbReference type="STRING" id="1842727.RD110_19985"/>
<dbReference type="Pfam" id="PF12802">
    <property type="entry name" value="MarR_2"/>
    <property type="match status" value="1"/>
</dbReference>
<evidence type="ECO:0000256" key="1">
    <source>
        <dbReference type="ARBA" id="ARBA00023015"/>
    </source>
</evidence>
<keyword evidence="3" id="KW-0804">Transcription</keyword>
<reference evidence="5 6" key="1">
    <citation type="submission" date="2017-01" db="EMBL/GenBank/DDBJ databases">
        <authorList>
            <person name="Mah S.A."/>
            <person name="Swanson W.J."/>
            <person name="Moy G.W."/>
            <person name="Vacquier V.D."/>
        </authorList>
    </citation>
    <scope>NUCLEOTIDE SEQUENCE [LARGE SCALE GENOMIC DNA]</scope>
    <source>
        <strain evidence="5 6">DCY110</strain>
    </source>
</reference>
<evidence type="ECO:0000256" key="3">
    <source>
        <dbReference type="ARBA" id="ARBA00023163"/>
    </source>
</evidence>
<dbReference type="PANTHER" id="PTHR33164:SF43">
    <property type="entry name" value="HTH-TYPE TRANSCRIPTIONAL REPRESSOR YETL"/>
    <property type="match status" value="1"/>
</dbReference>
<dbReference type="PRINTS" id="PR00598">
    <property type="entry name" value="HTHMARR"/>
</dbReference>
<evidence type="ECO:0000256" key="2">
    <source>
        <dbReference type="ARBA" id="ARBA00023125"/>
    </source>
</evidence>
<dbReference type="SMART" id="SM00347">
    <property type="entry name" value="HTH_MARR"/>
    <property type="match status" value="1"/>
</dbReference>
<evidence type="ECO:0000259" key="4">
    <source>
        <dbReference type="PROSITE" id="PS50995"/>
    </source>
</evidence>
<dbReference type="GO" id="GO:0003677">
    <property type="term" value="F:DNA binding"/>
    <property type="evidence" value="ECO:0007669"/>
    <property type="project" value="UniProtKB-KW"/>
</dbReference>
<dbReference type="EMBL" id="CP019236">
    <property type="protein sequence ID" value="APW40818.1"/>
    <property type="molecule type" value="Genomic_DNA"/>
</dbReference>
<sequence length="185" mass="20749">MVSKKLELEPLLDDDNMGLEAGTSSDDHQSIRLWLRLLSCSTDIETEIRKRLRLQFGMTLARFDYLAQLYRHPEGLRMNMLSRNLMVTGGNVTGLTDELEKAGFVARTSQQEDRRSFVVGLTPKGRRAFEKIARVHEGWVIELMSGIGDANKLQLHELLGQLRVAISSQLSAGYNADVSADKEAT</sequence>
<proteinExistence type="predicted"/>
<gene>
    <name evidence="5" type="ORF">RD110_19985</name>
</gene>
<dbReference type="InterPro" id="IPR036388">
    <property type="entry name" value="WH-like_DNA-bd_sf"/>
</dbReference>
<dbReference type="PROSITE" id="PS01117">
    <property type="entry name" value="HTH_MARR_1"/>
    <property type="match status" value="1"/>
</dbReference>
<keyword evidence="1" id="KW-0805">Transcription regulation</keyword>
<dbReference type="PANTHER" id="PTHR33164">
    <property type="entry name" value="TRANSCRIPTIONAL REGULATOR, MARR FAMILY"/>
    <property type="match status" value="1"/>
</dbReference>
<keyword evidence="2" id="KW-0238">DNA-binding</keyword>